<keyword evidence="2" id="KW-1185">Reference proteome</keyword>
<proteinExistence type="predicted"/>
<reference evidence="1" key="1">
    <citation type="submission" date="2023-04" db="EMBL/GenBank/DDBJ databases">
        <title>Draft Genome sequencing of Naganishia species isolated from polar environments using Oxford Nanopore Technology.</title>
        <authorList>
            <person name="Leo P."/>
            <person name="Venkateswaran K."/>
        </authorList>
    </citation>
    <scope>NUCLEOTIDE SEQUENCE</scope>
    <source>
        <strain evidence="1">MNA-CCFEE 5425</strain>
    </source>
</reference>
<name>A0ACC2WPG1_9TREE</name>
<gene>
    <name evidence="1" type="ORF">QFC22_006135</name>
</gene>
<comment type="caution">
    <text evidence="1">The sequence shown here is derived from an EMBL/GenBank/DDBJ whole genome shotgun (WGS) entry which is preliminary data.</text>
</comment>
<dbReference type="Proteomes" id="UP001243375">
    <property type="component" value="Unassembled WGS sequence"/>
</dbReference>
<evidence type="ECO:0000313" key="1">
    <source>
        <dbReference type="EMBL" id="KAJ9113039.1"/>
    </source>
</evidence>
<dbReference type="EMBL" id="JASBWU010000023">
    <property type="protein sequence ID" value="KAJ9113039.1"/>
    <property type="molecule type" value="Genomic_DNA"/>
</dbReference>
<accession>A0ACC2WPG1</accession>
<organism evidence="1 2">
    <name type="scientific">Naganishia vaughanmartiniae</name>
    <dbReference type="NCBI Taxonomy" id="1424756"/>
    <lineage>
        <taxon>Eukaryota</taxon>
        <taxon>Fungi</taxon>
        <taxon>Dikarya</taxon>
        <taxon>Basidiomycota</taxon>
        <taxon>Agaricomycotina</taxon>
        <taxon>Tremellomycetes</taxon>
        <taxon>Filobasidiales</taxon>
        <taxon>Filobasidiaceae</taxon>
        <taxon>Naganishia</taxon>
    </lineage>
</organism>
<protein>
    <submittedName>
        <fullName evidence="1">Uncharacterized protein</fullName>
    </submittedName>
</protein>
<sequence>MFTSTLVTIALLLASGAEAIKVTSPSDTTVQSAGSALQLTWDSVSTDPTSFAVVLVNQNSAFLAASPVTLIANQTTSAGSTSLSYPSGSWPAGTGFQVNLVKSTEEVNSILAQSGMFNITASASSASSSAASSSAASTSAAAASSSSRASSSGAATIVQSATSAVYTGNAQTTAAVIPVCVLPSSL</sequence>
<evidence type="ECO:0000313" key="2">
    <source>
        <dbReference type="Proteomes" id="UP001243375"/>
    </source>
</evidence>